<evidence type="ECO:0000313" key="2">
    <source>
        <dbReference type="Proteomes" id="UP000237105"/>
    </source>
</evidence>
<gene>
    <name evidence="1" type="ORF">PanWU01x14_017720</name>
</gene>
<accession>A0A2P5DYZ8</accession>
<proteinExistence type="predicted"/>
<sequence length="101" mass="11809">LADAEKLKTRYQRQVEILSTESYRSGWENKEFEGHADVVTLDQFDKQKGVERDHYSVEYYIQQLGDEINIMYPANVLKMLDEENDGVGIFALKSRFSILPF</sequence>
<keyword evidence="2" id="KW-1185">Reference proteome</keyword>
<reference evidence="2" key="1">
    <citation type="submission" date="2016-06" db="EMBL/GenBank/DDBJ databases">
        <title>Parallel loss of symbiosis genes in relatives of nitrogen-fixing non-legume Parasponia.</title>
        <authorList>
            <person name="Van Velzen R."/>
            <person name="Holmer R."/>
            <person name="Bu F."/>
            <person name="Rutten L."/>
            <person name="Van Zeijl A."/>
            <person name="Liu W."/>
            <person name="Santuari L."/>
            <person name="Cao Q."/>
            <person name="Sharma T."/>
            <person name="Shen D."/>
            <person name="Roswanjaya Y."/>
            <person name="Wardhani T."/>
            <person name="Kalhor M.S."/>
            <person name="Jansen J."/>
            <person name="Van den Hoogen J."/>
            <person name="Gungor B."/>
            <person name="Hartog M."/>
            <person name="Hontelez J."/>
            <person name="Verver J."/>
            <person name="Yang W.-C."/>
            <person name="Schijlen E."/>
            <person name="Repin R."/>
            <person name="Schilthuizen M."/>
            <person name="Schranz E."/>
            <person name="Heidstra R."/>
            <person name="Miyata K."/>
            <person name="Fedorova E."/>
            <person name="Kohlen W."/>
            <person name="Bisseling T."/>
            <person name="Smit S."/>
            <person name="Geurts R."/>
        </authorList>
    </citation>
    <scope>NUCLEOTIDE SEQUENCE [LARGE SCALE GENOMIC DNA]</scope>
    <source>
        <strain evidence="2">cv. WU1-14</strain>
    </source>
</reference>
<dbReference type="AlphaFoldDB" id="A0A2P5DYZ8"/>
<comment type="caution">
    <text evidence="1">The sequence shown here is derived from an EMBL/GenBank/DDBJ whole genome shotgun (WGS) entry which is preliminary data.</text>
</comment>
<evidence type="ECO:0000313" key="1">
    <source>
        <dbReference type="EMBL" id="PON78514.1"/>
    </source>
</evidence>
<organism evidence="1 2">
    <name type="scientific">Parasponia andersonii</name>
    <name type="common">Sponia andersonii</name>
    <dbReference type="NCBI Taxonomy" id="3476"/>
    <lineage>
        <taxon>Eukaryota</taxon>
        <taxon>Viridiplantae</taxon>
        <taxon>Streptophyta</taxon>
        <taxon>Embryophyta</taxon>
        <taxon>Tracheophyta</taxon>
        <taxon>Spermatophyta</taxon>
        <taxon>Magnoliopsida</taxon>
        <taxon>eudicotyledons</taxon>
        <taxon>Gunneridae</taxon>
        <taxon>Pentapetalae</taxon>
        <taxon>rosids</taxon>
        <taxon>fabids</taxon>
        <taxon>Rosales</taxon>
        <taxon>Cannabaceae</taxon>
        <taxon>Parasponia</taxon>
    </lineage>
</organism>
<name>A0A2P5DYZ8_PARAD</name>
<feature type="non-terminal residue" evidence="1">
    <location>
        <position position="1"/>
    </location>
</feature>
<protein>
    <submittedName>
        <fullName evidence="1">Uncharacterized protein</fullName>
    </submittedName>
</protein>
<dbReference type="EMBL" id="JXTB01000008">
    <property type="protein sequence ID" value="PON78514.1"/>
    <property type="molecule type" value="Genomic_DNA"/>
</dbReference>
<dbReference type="Proteomes" id="UP000237105">
    <property type="component" value="Unassembled WGS sequence"/>
</dbReference>